<dbReference type="AlphaFoldDB" id="A0A9J5ZU96"/>
<evidence type="ECO:0000313" key="1">
    <source>
        <dbReference type="EMBL" id="KAG5615578.1"/>
    </source>
</evidence>
<keyword evidence="2" id="KW-1185">Reference proteome</keyword>
<accession>A0A9J5ZU96</accession>
<feature type="non-terminal residue" evidence="1">
    <location>
        <position position="1"/>
    </location>
</feature>
<comment type="caution">
    <text evidence="1">The sequence shown here is derived from an EMBL/GenBank/DDBJ whole genome shotgun (WGS) entry which is preliminary data.</text>
</comment>
<reference evidence="1 2" key="1">
    <citation type="submission" date="2020-09" db="EMBL/GenBank/DDBJ databases">
        <title>De no assembly of potato wild relative species, Solanum commersonii.</title>
        <authorList>
            <person name="Cho K."/>
        </authorList>
    </citation>
    <scope>NUCLEOTIDE SEQUENCE [LARGE SCALE GENOMIC DNA]</scope>
    <source>
        <strain evidence="1">LZ3.2</strain>
        <tissue evidence="1">Leaf</tissue>
    </source>
</reference>
<sequence>DIKRQTKVLSVLENRIKVEEIDMVNGETAKDNDKCVRSRPLITMIDTREKYGLEEKKILDTTSRDSMRELISKVDKLSTRVEVLEDKITTMQVVIDKERAKAQWNMNPMLRGCYDRAK</sequence>
<name>A0A9J5ZU96_SOLCO</name>
<proteinExistence type="predicted"/>
<dbReference type="Proteomes" id="UP000824120">
    <property type="component" value="Chromosome 3"/>
</dbReference>
<evidence type="ECO:0000313" key="2">
    <source>
        <dbReference type="Proteomes" id="UP000824120"/>
    </source>
</evidence>
<dbReference type="EMBL" id="JACXVP010000003">
    <property type="protein sequence ID" value="KAG5615578.1"/>
    <property type="molecule type" value="Genomic_DNA"/>
</dbReference>
<protein>
    <submittedName>
        <fullName evidence="1">Uncharacterized protein</fullName>
    </submittedName>
</protein>
<organism evidence="1 2">
    <name type="scientific">Solanum commersonii</name>
    <name type="common">Commerson's wild potato</name>
    <name type="synonym">Commerson's nightshade</name>
    <dbReference type="NCBI Taxonomy" id="4109"/>
    <lineage>
        <taxon>Eukaryota</taxon>
        <taxon>Viridiplantae</taxon>
        <taxon>Streptophyta</taxon>
        <taxon>Embryophyta</taxon>
        <taxon>Tracheophyta</taxon>
        <taxon>Spermatophyta</taxon>
        <taxon>Magnoliopsida</taxon>
        <taxon>eudicotyledons</taxon>
        <taxon>Gunneridae</taxon>
        <taxon>Pentapetalae</taxon>
        <taxon>asterids</taxon>
        <taxon>lamiids</taxon>
        <taxon>Solanales</taxon>
        <taxon>Solanaceae</taxon>
        <taxon>Solanoideae</taxon>
        <taxon>Solaneae</taxon>
        <taxon>Solanum</taxon>
    </lineage>
</organism>
<gene>
    <name evidence="1" type="ORF">H5410_015402</name>
</gene>